<sequence length="371" mass="41625">MAAVTSLSQTHLNLSLPSYTFTSSITTPLNNLYLRRRRRKPSNFPAKCSVNLPLKPSSPAGKSLSTVLQNDPHFFYDAVLSELRRLSGDRDDAFTRFQLSLASPEASLHRRIAELKEAECQVAVEDALYMIISYKFSEIRVPLVPSLSRCVYNGRLEILPSKDWELESIHTPEILELVREHLSVVLGWKAGSNVSVNWSTTEVRRQHLSQVYVGSVLFGYFLKSASLRLRLEHNLPPTLENVPCGNWTPSPELGSQVTKDVVFGQMGIPGFTSLSQVSERLENTDAKLRCYVTGLDRETRNVCAKLKSQEGVELIEKHCGALFGNCSDDKDDVILTSLSSMKRLVLEAVAFGCFLWDAEQFIGHIYKLKDN</sequence>
<comment type="caution">
    <text evidence="1">The sequence shown here is derived from an EMBL/GenBank/DDBJ whole genome shotgun (WGS) entry which is preliminary data.</text>
</comment>
<evidence type="ECO:0008006" key="3">
    <source>
        <dbReference type="Google" id="ProtNLM"/>
    </source>
</evidence>
<organism evidence="1 2">
    <name type="scientific">Saponaria officinalis</name>
    <name type="common">Common soapwort</name>
    <name type="synonym">Lychnis saponaria</name>
    <dbReference type="NCBI Taxonomy" id="3572"/>
    <lineage>
        <taxon>Eukaryota</taxon>
        <taxon>Viridiplantae</taxon>
        <taxon>Streptophyta</taxon>
        <taxon>Embryophyta</taxon>
        <taxon>Tracheophyta</taxon>
        <taxon>Spermatophyta</taxon>
        <taxon>Magnoliopsida</taxon>
        <taxon>eudicotyledons</taxon>
        <taxon>Gunneridae</taxon>
        <taxon>Pentapetalae</taxon>
        <taxon>Caryophyllales</taxon>
        <taxon>Caryophyllaceae</taxon>
        <taxon>Caryophylleae</taxon>
        <taxon>Saponaria</taxon>
    </lineage>
</organism>
<dbReference type="InterPro" id="IPR008479">
    <property type="entry name" value="DUF760"/>
</dbReference>
<name>A0AAW1LI71_SAPOF</name>
<dbReference type="Pfam" id="PF05542">
    <property type="entry name" value="DUF760"/>
    <property type="match status" value="2"/>
</dbReference>
<dbReference type="InterPro" id="IPR038925">
    <property type="entry name" value="At3g17800-like"/>
</dbReference>
<dbReference type="PANTHER" id="PTHR31808:SF9">
    <property type="entry name" value="F21O3.2 PROTEIN"/>
    <property type="match status" value="1"/>
</dbReference>
<proteinExistence type="predicted"/>
<reference evidence="1" key="1">
    <citation type="submission" date="2024-03" db="EMBL/GenBank/DDBJ databases">
        <title>WGS assembly of Saponaria officinalis var. Norfolk2.</title>
        <authorList>
            <person name="Jenkins J."/>
            <person name="Shu S."/>
            <person name="Grimwood J."/>
            <person name="Barry K."/>
            <person name="Goodstein D."/>
            <person name="Schmutz J."/>
            <person name="Leebens-Mack J."/>
            <person name="Osbourn A."/>
        </authorList>
    </citation>
    <scope>NUCLEOTIDE SEQUENCE [LARGE SCALE GENOMIC DNA]</scope>
    <source>
        <strain evidence="1">JIC</strain>
    </source>
</reference>
<dbReference type="EMBL" id="JBDFQZ010000004">
    <property type="protein sequence ID" value="KAK9733965.1"/>
    <property type="molecule type" value="Genomic_DNA"/>
</dbReference>
<gene>
    <name evidence="1" type="ORF">RND81_04G104300</name>
</gene>
<dbReference type="AlphaFoldDB" id="A0AAW1LI71"/>
<accession>A0AAW1LI71</accession>
<dbReference type="PANTHER" id="PTHR31808">
    <property type="entry name" value="EXPRESSED PROTEIN"/>
    <property type="match status" value="1"/>
</dbReference>
<dbReference type="Proteomes" id="UP001443914">
    <property type="component" value="Unassembled WGS sequence"/>
</dbReference>
<evidence type="ECO:0000313" key="2">
    <source>
        <dbReference type="Proteomes" id="UP001443914"/>
    </source>
</evidence>
<evidence type="ECO:0000313" key="1">
    <source>
        <dbReference type="EMBL" id="KAK9733965.1"/>
    </source>
</evidence>
<protein>
    <recommendedName>
        <fullName evidence="3">UV-B-induced protein At3g17800, chloroplastic-like</fullName>
    </recommendedName>
</protein>
<keyword evidence="2" id="KW-1185">Reference proteome</keyword>